<feature type="chain" id="PRO_5012650855" description="LTD domain-containing protein" evidence="1">
    <location>
        <begin position="21"/>
        <end position="572"/>
    </location>
</feature>
<evidence type="ECO:0000313" key="3">
    <source>
        <dbReference type="Proteomes" id="UP000216339"/>
    </source>
</evidence>
<dbReference type="PROSITE" id="PS51257">
    <property type="entry name" value="PROKAR_LIPOPROTEIN"/>
    <property type="match status" value="1"/>
</dbReference>
<name>A0A271IZR5_9BACT</name>
<keyword evidence="3" id="KW-1185">Reference proteome</keyword>
<feature type="signal peptide" evidence="1">
    <location>
        <begin position="1"/>
        <end position="20"/>
    </location>
</feature>
<protein>
    <recommendedName>
        <fullName evidence="4">LTD domain-containing protein</fullName>
    </recommendedName>
</protein>
<evidence type="ECO:0008006" key="4">
    <source>
        <dbReference type="Google" id="ProtNLM"/>
    </source>
</evidence>
<reference evidence="2 3" key="1">
    <citation type="submission" date="2016-11" db="EMBL/GenBank/DDBJ databases">
        <title>Study of marine rhodopsin-containing bacteria.</title>
        <authorList>
            <person name="Yoshizawa S."/>
            <person name="Kumagai Y."/>
            <person name="Kogure K."/>
        </authorList>
    </citation>
    <scope>NUCLEOTIDE SEQUENCE [LARGE SCALE GENOMIC DNA]</scope>
    <source>
        <strain evidence="2 3">SAORIC-28</strain>
    </source>
</reference>
<evidence type="ECO:0000313" key="2">
    <source>
        <dbReference type="EMBL" id="PAP76294.1"/>
    </source>
</evidence>
<dbReference type="EMBL" id="MQWD01000001">
    <property type="protein sequence ID" value="PAP76294.1"/>
    <property type="molecule type" value="Genomic_DNA"/>
</dbReference>
<organism evidence="2 3">
    <name type="scientific">Rubrivirga marina</name>
    <dbReference type="NCBI Taxonomy" id="1196024"/>
    <lineage>
        <taxon>Bacteria</taxon>
        <taxon>Pseudomonadati</taxon>
        <taxon>Rhodothermota</taxon>
        <taxon>Rhodothermia</taxon>
        <taxon>Rhodothermales</taxon>
        <taxon>Rubricoccaceae</taxon>
        <taxon>Rubrivirga</taxon>
    </lineage>
</organism>
<dbReference type="OrthoDB" id="1373043at2"/>
<keyword evidence="1" id="KW-0732">Signal</keyword>
<dbReference type="Proteomes" id="UP000216339">
    <property type="component" value="Unassembled WGS sequence"/>
</dbReference>
<dbReference type="RefSeq" id="WP_095509942.1">
    <property type="nucleotide sequence ID" value="NZ_MQWD01000001.1"/>
</dbReference>
<proteinExistence type="predicted"/>
<sequence length="572" mass="60908">MPRRLLALVALVALAACSDAVDPTLGTAQAFSLYGYLDPTASHQAIRVAPILETLNADTSRTLAARVTSTERGTGRTTTWRDSVVTFRDGSVGHIFVADYTPTPGQTVEVRVEETDGDRRVTTVEVDVPFLAQSEIGEPLSGVVDTTYPVTVRGVPRVIGGTLRLYVTGAPSAPSDTTRLEVPFEPGQLTVREEAGAWVATVPFLAATRDYLQANGLYQRGLTLLEAEFAPFVTSASWDLPSGGLDEEAVVEPGTFSNVTGGFGFVGSGFEAPVRWLPSPGTQYRAGFAIENDPAGFIAVNEVGEGFAELYNPTLEPVTLSGYAVTAGVPEDGVRLPFGTQIEGGAFLVVNGPFTIVPETEVKLLSPSGRLVSRMYIEPLTGGLDYEQETWGSYPDGLSYPVRGSGPNDPGTDLFHGPLRATPGRPNRPSLVPAVINELYTEGETGWVEVLQTRPNLERASLFSAPRDLFDGSPASPVSGTEFWVAEEGSGLVLGQAEGVVYLLASYGPLPDPGQRRPRRVVDYRAYGPQTPGRSVGYLPDGLADPREPDLNWTEGLLPTRGAPNAAARLGL</sequence>
<accession>A0A271IZR5</accession>
<evidence type="ECO:0000256" key="1">
    <source>
        <dbReference type="SAM" id="SignalP"/>
    </source>
</evidence>
<dbReference type="AlphaFoldDB" id="A0A271IZR5"/>
<comment type="caution">
    <text evidence="2">The sequence shown here is derived from an EMBL/GenBank/DDBJ whole genome shotgun (WGS) entry which is preliminary data.</text>
</comment>
<gene>
    <name evidence="2" type="ORF">BSZ37_07455</name>
</gene>